<protein>
    <submittedName>
        <fullName evidence="1">Uncharacterized protein</fullName>
    </submittedName>
</protein>
<evidence type="ECO:0000313" key="2">
    <source>
        <dbReference type="Proteomes" id="UP001266305"/>
    </source>
</evidence>
<comment type="caution">
    <text evidence="1">The sequence shown here is derived from an EMBL/GenBank/DDBJ whole genome shotgun (WGS) entry which is preliminary data.</text>
</comment>
<evidence type="ECO:0000313" key="1">
    <source>
        <dbReference type="EMBL" id="KAK2099157.1"/>
    </source>
</evidence>
<dbReference type="Proteomes" id="UP001266305">
    <property type="component" value="Unassembled WGS sequence"/>
</dbReference>
<keyword evidence="2" id="KW-1185">Reference proteome</keyword>
<accession>A0ABQ9USA7</accession>
<reference evidence="1 2" key="1">
    <citation type="submission" date="2023-05" db="EMBL/GenBank/DDBJ databases">
        <title>B98-5 Cell Line De Novo Hybrid Assembly: An Optical Mapping Approach.</title>
        <authorList>
            <person name="Kananen K."/>
            <person name="Auerbach J.A."/>
            <person name="Kautto E."/>
            <person name="Blachly J.S."/>
        </authorList>
    </citation>
    <scope>NUCLEOTIDE SEQUENCE [LARGE SCALE GENOMIC DNA]</scope>
    <source>
        <strain evidence="1">B95-8</strain>
        <tissue evidence="1">Cell line</tissue>
    </source>
</reference>
<organism evidence="1 2">
    <name type="scientific">Saguinus oedipus</name>
    <name type="common">Cotton-top tamarin</name>
    <name type="synonym">Oedipomidas oedipus</name>
    <dbReference type="NCBI Taxonomy" id="9490"/>
    <lineage>
        <taxon>Eukaryota</taxon>
        <taxon>Metazoa</taxon>
        <taxon>Chordata</taxon>
        <taxon>Craniata</taxon>
        <taxon>Vertebrata</taxon>
        <taxon>Euteleostomi</taxon>
        <taxon>Mammalia</taxon>
        <taxon>Eutheria</taxon>
        <taxon>Euarchontoglires</taxon>
        <taxon>Primates</taxon>
        <taxon>Haplorrhini</taxon>
        <taxon>Platyrrhini</taxon>
        <taxon>Cebidae</taxon>
        <taxon>Callitrichinae</taxon>
        <taxon>Saguinus</taxon>
    </lineage>
</organism>
<sequence length="97" mass="10324">MNVGMPKAGYLWEQEEVSAETSRGMKASSFNHTTRQKRLGHGQHSLHPVQLQHGVDWGRNGVMLGATASQAQAPSCRAGTSCTRTAATANSSDTVVT</sequence>
<gene>
    <name evidence="1" type="ORF">P7K49_024608</name>
</gene>
<name>A0ABQ9USA7_SAGOE</name>
<dbReference type="EMBL" id="JASSZA010000011">
    <property type="protein sequence ID" value="KAK2099157.1"/>
    <property type="molecule type" value="Genomic_DNA"/>
</dbReference>
<proteinExistence type="predicted"/>